<keyword evidence="3 6" id="KW-0812">Transmembrane</keyword>
<comment type="caution">
    <text evidence="7">The sequence shown here is derived from an EMBL/GenBank/DDBJ whole genome shotgun (WGS) entry which is preliminary data.</text>
</comment>
<feature type="transmembrane region" description="Helical" evidence="6">
    <location>
        <begin position="117"/>
        <end position="135"/>
    </location>
</feature>
<dbReference type="GO" id="GO:0022857">
    <property type="term" value="F:transmembrane transporter activity"/>
    <property type="evidence" value="ECO:0007669"/>
    <property type="project" value="InterPro"/>
</dbReference>
<dbReference type="CDD" id="cd06580">
    <property type="entry name" value="TM_PBP1_transp_TpRbsC_like"/>
    <property type="match status" value="1"/>
</dbReference>
<dbReference type="InterPro" id="IPR001851">
    <property type="entry name" value="ABC_transp_permease"/>
</dbReference>
<name>A0A645HYM2_9ZZZZ</name>
<reference evidence="7" key="1">
    <citation type="submission" date="2019-08" db="EMBL/GenBank/DDBJ databases">
        <authorList>
            <person name="Kucharzyk K."/>
            <person name="Murdoch R.W."/>
            <person name="Higgins S."/>
            <person name="Loffler F."/>
        </authorList>
    </citation>
    <scope>NUCLEOTIDE SEQUENCE</scope>
</reference>
<gene>
    <name evidence="7" type="ORF">SDC9_191561</name>
</gene>
<evidence type="ECO:0008006" key="8">
    <source>
        <dbReference type="Google" id="ProtNLM"/>
    </source>
</evidence>
<dbReference type="GO" id="GO:0005886">
    <property type="term" value="C:plasma membrane"/>
    <property type="evidence" value="ECO:0007669"/>
    <property type="project" value="UniProtKB-SubCell"/>
</dbReference>
<evidence type="ECO:0000313" key="7">
    <source>
        <dbReference type="EMBL" id="MPN44000.1"/>
    </source>
</evidence>
<dbReference type="Pfam" id="PF02653">
    <property type="entry name" value="BPD_transp_2"/>
    <property type="match status" value="1"/>
</dbReference>
<evidence type="ECO:0000256" key="4">
    <source>
        <dbReference type="ARBA" id="ARBA00022989"/>
    </source>
</evidence>
<evidence type="ECO:0000256" key="5">
    <source>
        <dbReference type="ARBA" id="ARBA00023136"/>
    </source>
</evidence>
<evidence type="ECO:0000256" key="6">
    <source>
        <dbReference type="SAM" id="Phobius"/>
    </source>
</evidence>
<dbReference type="EMBL" id="VSSQ01102782">
    <property type="protein sequence ID" value="MPN44000.1"/>
    <property type="molecule type" value="Genomic_DNA"/>
</dbReference>
<protein>
    <recommendedName>
        <fullName evidence="8">Branched-chain amino acid transport system / permease component</fullName>
    </recommendedName>
</protein>
<keyword evidence="2" id="KW-1003">Cell membrane</keyword>
<dbReference type="PANTHER" id="PTHR43370">
    <property type="entry name" value="SUGAR ABC TRANSPORTER INTEGRAL MEMBRANE PROTEIN-RELATED"/>
    <property type="match status" value="1"/>
</dbReference>
<sequence>MITFIVLFRTEAGLKICAVGESEDAARTAGIRPDRIRWQVVLLSGAFSGLAGMYLSTEMVSQFSENMVQGRGFTAFTAVVFGAAHPIAVWLVTLLFGLADAIGIRIELASTGMPSSIIRMFPFILALVALAISSYSEKLRKQGKLSSRGGMKKGREKEAG</sequence>
<evidence type="ECO:0000256" key="2">
    <source>
        <dbReference type="ARBA" id="ARBA00022475"/>
    </source>
</evidence>
<feature type="transmembrane region" description="Helical" evidence="6">
    <location>
        <begin position="75"/>
        <end position="97"/>
    </location>
</feature>
<keyword evidence="5 6" id="KW-0472">Membrane</keyword>
<organism evidence="7">
    <name type="scientific">bioreactor metagenome</name>
    <dbReference type="NCBI Taxonomy" id="1076179"/>
    <lineage>
        <taxon>unclassified sequences</taxon>
        <taxon>metagenomes</taxon>
        <taxon>ecological metagenomes</taxon>
    </lineage>
</organism>
<comment type="subcellular location">
    <subcellularLocation>
        <location evidence="1">Cell membrane</location>
        <topology evidence="1">Multi-pass membrane protein</topology>
    </subcellularLocation>
</comment>
<accession>A0A645HYM2</accession>
<evidence type="ECO:0000256" key="3">
    <source>
        <dbReference type="ARBA" id="ARBA00022692"/>
    </source>
</evidence>
<dbReference type="PANTHER" id="PTHR43370:SF1">
    <property type="entry name" value="GUANOSINE ABC TRANSPORTER PERMEASE PROTEIN NUPQ"/>
    <property type="match status" value="1"/>
</dbReference>
<keyword evidence="4 6" id="KW-1133">Transmembrane helix</keyword>
<proteinExistence type="predicted"/>
<dbReference type="AlphaFoldDB" id="A0A645HYM2"/>
<evidence type="ECO:0000256" key="1">
    <source>
        <dbReference type="ARBA" id="ARBA00004651"/>
    </source>
</evidence>